<feature type="transmembrane region" description="Helical" evidence="7">
    <location>
        <begin position="39"/>
        <end position="61"/>
    </location>
</feature>
<proteinExistence type="predicted"/>
<protein>
    <submittedName>
        <fullName evidence="9">CD74 molecule, major histocompatibility complex, class II invariant chain a</fullName>
    </submittedName>
</protein>
<feature type="domain" description="Thyroglobulin type-1" evidence="8">
    <location>
        <begin position="192"/>
        <end position="252"/>
    </location>
</feature>
<dbReference type="InterPro" id="IPR011988">
    <property type="entry name" value="MHC_II-assoc_invariant_trimer"/>
</dbReference>
<dbReference type="PRINTS" id="PR01990">
    <property type="entry name" value="CD74ANTIGEN"/>
</dbReference>
<dbReference type="Pfam" id="PF08831">
    <property type="entry name" value="MHCassoc_trimer"/>
    <property type="match status" value="1"/>
</dbReference>
<reference evidence="9 10" key="1">
    <citation type="journal article" date="2021" name="G3 (Bethesda)">
        <title>Improved contiguity of the threespine stickleback genome using long-read sequencing.</title>
        <authorList>
            <person name="Nath S."/>
            <person name="Shaw D.E."/>
            <person name="White M.A."/>
        </authorList>
    </citation>
    <scope>NUCLEOTIDE SEQUENCE [LARGE SCALE GENOMIC DNA]</scope>
    <source>
        <strain evidence="9 10">Lake Benthic</strain>
    </source>
</reference>
<evidence type="ECO:0000256" key="6">
    <source>
        <dbReference type="PROSITE-ProRule" id="PRU00500"/>
    </source>
</evidence>
<dbReference type="InterPro" id="IPR000716">
    <property type="entry name" value="Thyroglobulin_1"/>
</dbReference>
<feature type="disulfide bond" evidence="5">
    <location>
        <begin position="233"/>
        <end position="252"/>
    </location>
</feature>
<dbReference type="GeneTree" id="ENSGT00390000008961"/>
<dbReference type="Proteomes" id="UP000007635">
    <property type="component" value="Chromosome IV"/>
</dbReference>
<dbReference type="SUPFAM" id="SSF48305">
    <property type="entry name" value="Class II MHC-associated invariant chain ectoplasmic trimerization domain"/>
    <property type="match status" value="1"/>
</dbReference>
<dbReference type="GO" id="GO:0070206">
    <property type="term" value="P:protein trimerization"/>
    <property type="evidence" value="ECO:0007669"/>
    <property type="project" value="InterPro"/>
</dbReference>
<dbReference type="GO" id="GO:0005737">
    <property type="term" value="C:cytoplasm"/>
    <property type="evidence" value="ECO:0007669"/>
    <property type="project" value="TreeGrafter"/>
</dbReference>
<evidence type="ECO:0000313" key="9">
    <source>
        <dbReference type="Ensembl" id="ENSGACP00000023810.2"/>
    </source>
</evidence>
<dbReference type="GO" id="GO:0005576">
    <property type="term" value="C:extracellular region"/>
    <property type="evidence" value="ECO:0007669"/>
    <property type="project" value="UniProtKB-SubCell"/>
</dbReference>
<dbReference type="GO" id="GO:0043518">
    <property type="term" value="P:negative regulation of DNA damage response, signal transduction by p53 class mediator"/>
    <property type="evidence" value="ECO:0007669"/>
    <property type="project" value="TreeGrafter"/>
</dbReference>
<keyword evidence="3 5" id="KW-1015">Disulfide bond</keyword>
<dbReference type="GO" id="GO:0016020">
    <property type="term" value="C:membrane"/>
    <property type="evidence" value="ECO:0007669"/>
    <property type="project" value="InterPro"/>
</dbReference>
<dbReference type="GO" id="GO:1902166">
    <property type="term" value="P:negative regulation of intrinsic apoptotic signaling pathway in response to DNA damage by p53 class mediator"/>
    <property type="evidence" value="ECO:0007669"/>
    <property type="project" value="TreeGrafter"/>
</dbReference>
<dbReference type="PROSITE" id="PS00484">
    <property type="entry name" value="THYROGLOBULIN_1_1"/>
    <property type="match status" value="1"/>
</dbReference>
<dbReference type="PANTHER" id="PTHR14093:SF17">
    <property type="entry name" value="HLA CLASS II HISTOCOMPATIBILITY ANTIGEN GAMMA CHAIN"/>
    <property type="match status" value="1"/>
</dbReference>
<keyword evidence="4" id="KW-0325">Glycoprotein</keyword>
<name>G3Q1R2_GASAC</name>
<evidence type="ECO:0000313" key="10">
    <source>
        <dbReference type="Proteomes" id="UP000007635"/>
    </source>
</evidence>
<evidence type="ECO:0000256" key="1">
    <source>
        <dbReference type="ARBA" id="ARBA00004613"/>
    </source>
</evidence>
<evidence type="ECO:0000256" key="5">
    <source>
        <dbReference type="PIRSR" id="PIRSR001992-1"/>
    </source>
</evidence>
<dbReference type="CDD" id="cd00191">
    <property type="entry name" value="TY"/>
    <property type="match status" value="1"/>
</dbReference>
<dbReference type="GO" id="GO:0019882">
    <property type="term" value="P:antigen processing and presentation"/>
    <property type="evidence" value="ECO:0007669"/>
    <property type="project" value="InterPro"/>
</dbReference>
<dbReference type="PROSITE" id="PS51162">
    <property type="entry name" value="THYROGLOBULIN_1_2"/>
    <property type="match status" value="1"/>
</dbReference>
<accession>G3Q1R2</accession>
<dbReference type="Pfam" id="PF00086">
    <property type="entry name" value="Thyroglobulin_1"/>
    <property type="match status" value="1"/>
</dbReference>
<keyword evidence="2" id="KW-0964">Secreted</keyword>
<keyword evidence="7" id="KW-0472">Membrane</keyword>
<dbReference type="InterPro" id="IPR036857">
    <property type="entry name" value="Thyroglobulin_1_sf"/>
</dbReference>
<comment type="caution">
    <text evidence="6">Lacks conserved residue(s) required for the propagation of feature annotation.</text>
</comment>
<dbReference type="InterPro" id="IPR043530">
    <property type="entry name" value="CD74_antigen"/>
</dbReference>
<dbReference type="InParanoid" id="G3Q1R2"/>
<dbReference type="InterPro" id="IPR036613">
    <property type="entry name" value="MHCII_invariant_trimer_sf"/>
</dbReference>
<dbReference type="InterPro" id="IPR052001">
    <property type="entry name" value="MHC-II_Gamma/Thyroglobulin"/>
</dbReference>
<dbReference type="STRING" id="69293.ENSGACP00000023810"/>
<feature type="disulfide bond" evidence="5 6">
    <location>
        <begin position="224"/>
        <end position="231"/>
    </location>
</feature>
<organism evidence="9 10">
    <name type="scientific">Gasterosteus aculeatus aculeatus</name>
    <name type="common">three-spined stickleback</name>
    <dbReference type="NCBI Taxonomy" id="481459"/>
    <lineage>
        <taxon>Eukaryota</taxon>
        <taxon>Metazoa</taxon>
        <taxon>Chordata</taxon>
        <taxon>Craniata</taxon>
        <taxon>Vertebrata</taxon>
        <taxon>Euteleostomi</taxon>
        <taxon>Actinopterygii</taxon>
        <taxon>Neopterygii</taxon>
        <taxon>Teleostei</taxon>
        <taxon>Neoteleostei</taxon>
        <taxon>Acanthomorphata</taxon>
        <taxon>Eupercaria</taxon>
        <taxon>Perciformes</taxon>
        <taxon>Cottioidei</taxon>
        <taxon>Gasterosteales</taxon>
        <taxon>Gasterosteidae</taxon>
        <taxon>Gasterosteus</taxon>
    </lineage>
</organism>
<dbReference type="GO" id="GO:0004896">
    <property type="term" value="F:cytokine receptor activity"/>
    <property type="evidence" value="ECO:0007669"/>
    <property type="project" value="TreeGrafter"/>
</dbReference>
<dbReference type="InterPro" id="IPR022339">
    <property type="entry name" value="MHC_II-assoc_invar_chain"/>
</dbReference>
<dbReference type="Gene3D" id="4.10.800.10">
    <property type="entry name" value="Thyroglobulin type-1"/>
    <property type="match status" value="1"/>
</dbReference>
<dbReference type="GO" id="GO:0001961">
    <property type="term" value="P:positive regulation of cytokine-mediated signaling pathway"/>
    <property type="evidence" value="ECO:0007669"/>
    <property type="project" value="TreeGrafter"/>
</dbReference>
<dbReference type="GO" id="GO:0002286">
    <property type="term" value="P:T cell activation involved in immune response"/>
    <property type="evidence" value="ECO:0007669"/>
    <property type="project" value="TreeGrafter"/>
</dbReference>
<dbReference type="GO" id="GO:0060907">
    <property type="term" value="P:positive regulation of macrophage cytokine production"/>
    <property type="evidence" value="ECO:0007669"/>
    <property type="project" value="TreeGrafter"/>
</dbReference>
<dbReference type="AlphaFoldDB" id="G3Q1R2"/>
<dbReference type="InterPro" id="IPR015386">
    <property type="entry name" value="MHC_II-assoc_invar/CLIP_MHC-bd"/>
</dbReference>
<dbReference type="Bgee" id="ENSGACG00000018016">
    <property type="expression patterns" value="Expressed in intestinal epithelial cell and 12 other cell types or tissues"/>
</dbReference>
<dbReference type="GO" id="GO:0006886">
    <property type="term" value="P:intracellular protein transport"/>
    <property type="evidence" value="ECO:0007669"/>
    <property type="project" value="InterPro"/>
</dbReference>
<dbReference type="GO" id="GO:0035718">
    <property type="term" value="F:macrophage migration inhibitory factor binding"/>
    <property type="evidence" value="ECO:0007669"/>
    <property type="project" value="InterPro"/>
</dbReference>
<dbReference type="SMART" id="SM00211">
    <property type="entry name" value="TY"/>
    <property type="match status" value="1"/>
</dbReference>
<dbReference type="GO" id="GO:0070374">
    <property type="term" value="P:positive regulation of ERK1 and ERK2 cascade"/>
    <property type="evidence" value="ECO:0007669"/>
    <property type="project" value="TreeGrafter"/>
</dbReference>
<dbReference type="Ensembl" id="ENSGACT00000023857.2">
    <property type="protein sequence ID" value="ENSGACP00000023810.2"/>
    <property type="gene ID" value="ENSGACG00000018016.2"/>
</dbReference>
<dbReference type="Gene3D" id="1.10.870.10">
    <property type="entry name" value="MHC class II-associated invariant chain, trimerisation domain"/>
    <property type="match status" value="1"/>
</dbReference>
<feature type="disulfide bond" evidence="5">
    <location>
        <begin position="195"/>
        <end position="213"/>
    </location>
</feature>
<evidence type="ECO:0000259" key="8">
    <source>
        <dbReference type="PROSITE" id="PS51162"/>
    </source>
</evidence>
<dbReference type="GO" id="GO:0002830">
    <property type="term" value="P:positive regulation of type 2 immune response"/>
    <property type="evidence" value="ECO:0007669"/>
    <property type="project" value="TreeGrafter"/>
</dbReference>
<dbReference type="FunCoup" id="G3Q1R2">
    <property type="interactions" value="942"/>
</dbReference>
<dbReference type="GO" id="GO:0009986">
    <property type="term" value="C:cell surface"/>
    <property type="evidence" value="ECO:0007669"/>
    <property type="project" value="TreeGrafter"/>
</dbReference>
<reference evidence="9" key="3">
    <citation type="submission" date="2025-09" db="UniProtKB">
        <authorList>
            <consortium name="Ensembl"/>
        </authorList>
    </citation>
    <scope>IDENTIFICATION</scope>
</reference>
<comment type="subcellular location">
    <subcellularLocation>
        <location evidence="1">Secreted</location>
    </subcellularLocation>
</comment>
<sequence length="296" mass="32746">MADSAEDAPLSRGSLAGSEEVLVAPASPAGGSNQRAFKVAALTTIACLLLASQVFTAFMVFDQKQQIHSLQKDSNRLGKQLTRASQAPVRMQMPMRSLPLLTDFTSIDDDKKPLTKLHDTVVSLETQVKNLMQGSQLPQFNETFLANLQSLKQHVNESEWTSFESWMRYWLIFQMAQQNPPTPTPQSAAMIKTKCQLEGESGVTKIGSYKPQCDEQGRYKPVQCWHATGFCWCVDPTGKTIPGTSVRGHPDCQSAYPNRRMLAPMRIQKTLSVDGECLKSAFSVRCGANKGLFYCS</sequence>
<dbReference type="PANTHER" id="PTHR14093">
    <property type="entry name" value="HLA CLASS II GAMMA CHAIN"/>
    <property type="match status" value="1"/>
</dbReference>
<evidence type="ECO:0000256" key="2">
    <source>
        <dbReference type="ARBA" id="ARBA00022525"/>
    </source>
</evidence>
<evidence type="ECO:0000256" key="4">
    <source>
        <dbReference type="ARBA" id="ARBA00023180"/>
    </source>
</evidence>
<dbReference type="SUPFAM" id="SSF57610">
    <property type="entry name" value="Thyroglobulin type-1 domain"/>
    <property type="match status" value="1"/>
</dbReference>
<dbReference type="Pfam" id="PF09307">
    <property type="entry name" value="MHC2-interact"/>
    <property type="match status" value="1"/>
</dbReference>
<keyword evidence="10" id="KW-1185">Reference proteome</keyword>
<keyword evidence="7" id="KW-0812">Transmembrane</keyword>
<evidence type="ECO:0000256" key="3">
    <source>
        <dbReference type="ARBA" id="ARBA00023157"/>
    </source>
</evidence>
<reference evidence="9" key="2">
    <citation type="submission" date="2025-08" db="UniProtKB">
        <authorList>
            <consortium name="Ensembl"/>
        </authorList>
    </citation>
    <scope>IDENTIFICATION</scope>
</reference>
<dbReference type="eggNOG" id="KOG1214">
    <property type="taxonomic scope" value="Eukaryota"/>
</dbReference>
<keyword evidence="7" id="KW-1133">Transmembrane helix</keyword>
<dbReference type="GO" id="GO:0042289">
    <property type="term" value="F:MHC class II protein binding"/>
    <property type="evidence" value="ECO:0007669"/>
    <property type="project" value="InterPro"/>
</dbReference>
<evidence type="ECO:0000256" key="7">
    <source>
        <dbReference type="SAM" id="Phobius"/>
    </source>
</evidence>
<dbReference type="PIRSF" id="PIRSF001992">
    <property type="entry name" value="CD74_antigen"/>
    <property type="match status" value="1"/>
</dbReference>